<comment type="caution">
    <text evidence="6">The sequence shown here is derived from an EMBL/GenBank/DDBJ whole genome shotgun (WGS) entry which is preliminary data.</text>
</comment>
<dbReference type="GO" id="GO:0009083">
    <property type="term" value="P:branched-chain amino acid catabolic process"/>
    <property type="evidence" value="ECO:0007669"/>
    <property type="project" value="TreeGrafter"/>
</dbReference>
<dbReference type="OrthoDB" id="9766715at2"/>
<protein>
    <submittedName>
        <fullName evidence="6">Pyruvate dehydrogenase</fullName>
    </submittedName>
</protein>
<keyword evidence="2" id="KW-0560">Oxidoreductase</keyword>
<name>A0A1E7JX09_9ACTN</name>
<dbReference type="RefSeq" id="WP_070198535.1">
    <property type="nucleotide sequence ID" value="NZ_LJGU01000148.1"/>
</dbReference>
<dbReference type="AlphaFoldDB" id="A0A1E7JX09"/>
<reference evidence="6 7" key="1">
    <citation type="journal article" date="2016" name="Front. Microbiol.">
        <title>Comparative Genomics Analysis of Streptomyces Species Reveals Their Adaptation to the Marine Environment and Their Diversity at the Genomic Level.</title>
        <authorList>
            <person name="Tian X."/>
            <person name="Zhang Z."/>
            <person name="Yang T."/>
            <person name="Chen M."/>
            <person name="Li J."/>
            <person name="Chen F."/>
            <person name="Yang J."/>
            <person name="Li W."/>
            <person name="Zhang B."/>
            <person name="Zhang Z."/>
            <person name="Wu J."/>
            <person name="Zhang C."/>
            <person name="Long L."/>
            <person name="Xiao J."/>
        </authorList>
    </citation>
    <scope>NUCLEOTIDE SEQUENCE [LARGE SCALE GENOMIC DNA]</scope>
    <source>
        <strain evidence="6 7">SCSIO 02100</strain>
    </source>
</reference>
<keyword evidence="3" id="KW-0786">Thiamine pyrophosphate</keyword>
<dbReference type="PANTHER" id="PTHR43380:SF1">
    <property type="entry name" value="2-OXOISOVALERATE DEHYDROGENASE SUBUNIT ALPHA, MITOCHONDRIAL"/>
    <property type="match status" value="1"/>
</dbReference>
<sequence>MTVEGTAARSTPRRSSGGTGKRASAAKKASTTKSASAAKKKKTAAAPTEPQLVQLLTPEGERVEHPDYAIDPSPEELRGLYRDMVLTRRFDGEATALQRQGELGLWASLLGQEAAQIGSARALRDDDYVFPTYREHGVAWCRGVDPTNLLGMFRGVNNGGWDPNSNNFHLYTIVIGSQTLHATGYAMGVAKDGGDSAVVAYFGDGASSQGDVAEAFTFSAVYNAPVVFFCQNNQWAISEPAERQSRVPLYQRAAGYGFPGVRVDGNDVLACLAVTKAAVEHARSGQGPMLVEAFTYRMGAHTTADDPTRYRRAEERESWEAKDPIQRLRLLLEREKLVDQEFLDGVEEEADALAKRAREAVRAMPNPDSMAMFEHVYADGHSLVDEERSQYAEYLASFATEPESGAAAQGGK</sequence>
<evidence type="ECO:0000256" key="1">
    <source>
        <dbReference type="ARBA" id="ARBA00001964"/>
    </source>
</evidence>
<dbReference type="InterPro" id="IPR050771">
    <property type="entry name" value="Alpha-ketoacid_DH_E1_comp"/>
</dbReference>
<dbReference type="STRING" id="1075402.AN216_22670"/>
<feature type="compositionally biased region" description="Low complexity" evidence="4">
    <location>
        <begin position="13"/>
        <end position="37"/>
    </location>
</feature>
<dbReference type="Proteomes" id="UP000176101">
    <property type="component" value="Unassembled WGS sequence"/>
</dbReference>
<gene>
    <name evidence="6" type="ORF">AN216_22670</name>
</gene>
<dbReference type="InterPro" id="IPR029061">
    <property type="entry name" value="THDP-binding"/>
</dbReference>
<evidence type="ECO:0000313" key="6">
    <source>
        <dbReference type="EMBL" id="OEU96137.1"/>
    </source>
</evidence>
<dbReference type="PATRIC" id="fig|1075402.3.peg.744"/>
<dbReference type="InterPro" id="IPR017596">
    <property type="entry name" value="PdhA/BkdA"/>
</dbReference>
<dbReference type="PANTHER" id="PTHR43380">
    <property type="entry name" value="2-OXOISOVALERATE DEHYDROGENASE SUBUNIT ALPHA, MITOCHONDRIAL"/>
    <property type="match status" value="1"/>
</dbReference>
<evidence type="ECO:0000259" key="5">
    <source>
        <dbReference type="Pfam" id="PF00676"/>
    </source>
</evidence>
<dbReference type="SUPFAM" id="SSF52518">
    <property type="entry name" value="Thiamin diphosphate-binding fold (THDP-binding)"/>
    <property type="match status" value="1"/>
</dbReference>
<dbReference type="GO" id="GO:0000287">
    <property type="term" value="F:magnesium ion binding"/>
    <property type="evidence" value="ECO:0007669"/>
    <property type="project" value="UniProtKB-ARBA"/>
</dbReference>
<accession>A0A1E7JX09</accession>
<keyword evidence="6" id="KW-0670">Pyruvate</keyword>
<dbReference type="Gene3D" id="3.40.50.970">
    <property type="match status" value="1"/>
</dbReference>
<dbReference type="Pfam" id="PF00676">
    <property type="entry name" value="E1_dh"/>
    <property type="match status" value="1"/>
</dbReference>
<feature type="domain" description="Dehydrogenase E1 component" evidence="5">
    <location>
        <begin position="82"/>
        <end position="367"/>
    </location>
</feature>
<evidence type="ECO:0000256" key="4">
    <source>
        <dbReference type="SAM" id="MobiDB-lite"/>
    </source>
</evidence>
<keyword evidence="7" id="KW-1185">Reference proteome</keyword>
<dbReference type="GO" id="GO:0016624">
    <property type="term" value="F:oxidoreductase activity, acting on the aldehyde or oxo group of donors, disulfide as acceptor"/>
    <property type="evidence" value="ECO:0007669"/>
    <property type="project" value="InterPro"/>
</dbReference>
<dbReference type="NCBIfam" id="TIGR03181">
    <property type="entry name" value="PDH_E1_alph_x"/>
    <property type="match status" value="1"/>
</dbReference>
<feature type="region of interest" description="Disordered" evidence="4">
    <location>
        <begin position="1"/>
        <end position="74"/>
    </location>
</feature>
<evidence type="ECO:0000256" key="3">
    <source>
        <dbReference type="ARBA" id="ARBA00023052"/>
    </source>
</evidence>
<feature type="compositionally biased region" description="Basic and acidic residues" evidence="4">
    <location>
        <begin position="59"/>
        <end position="68"/>
    </location>
</feature>
<dbReference type="EMBL" id="LJGU01000148">
    <property type="protein sequence ID" value="OEU96137.1"/>
    <property type="molecule type" value="Genomic_DNA"/>
</dbReference>
<evidence type="ECO:0000313" key="7">
    <source>
        <dbReference type="Proteomes" id="UP000176101"/>
    </source>
</evidence>
<dbReference type="CDD" id="cd02000">
    <property type="entry name" value="TPP_E1_PDC_ADC_BCADC"/>
    <property type="match status" value="1"/>
</dbReference>
<evidence type="ECO:0000256" key="2">
    <source>
        <dbReference type="ARBA" id="ARBA00023002"/>
    </source>
</evidence>
<dbReference type="InterPro" id="IPR001017">
    <property type="entry name" value="DH_E1"/>
</dbReference>
<comment type="cofactor">
    <cofactor evidence="1">
        <name>thiamine diphosphate</name>
        <dbReference type="ChEBI" id="CHEBI:58937"/>
    </cofactor>
</comment>
<proteinExistence type="predicted"/>
<organism evidence="6 7">
    <name type="scientific">Streptomyces oceani</name>
    <dbReference type="NCBI Taxonomy" id="1075402"/>
    <lineage>
        <taxon>Bacteria</taxon>
        <taxon>Bacillati</taxon>
        <taxon>Actinomycetota</taxon>
        <taxon>Actinomycetes</taxon>
        <taxon>Kitasatosporales</taxon>
        <taxon>Streptomycetaceae</taxon>
        <taxon>Streptomyces</taxon>
    </lineage>
</organism>